<feature type="modified residue" description="4-aspartylphosphate" evidence="1">
    <location>
        <position position="70"/>
    </location>
</feature>
<dbReference type="InterPro" id="IPR052893">
    <property type="entry name" value="TCS_response_regulator"/>
</dbReference>
<evidence type="ECO:0000313" key="3">
    <source>
        <dbReference type="EMBL" id="KKO20302.1"/>
    </source>
</evidence>
<evidence type="ECO:0000256" key="1">
    <source>
        <dbReference type="PROSITE-ProRule" id="PRU00169"/>
    </source>
</evidence>
<organism evidence="3 4">
    <name type="scientific">Candidatus Brocadia fulgida</name>
    <dbReference type="NCBI Taxonomy" id="380242"/>
    <lineage>
        <taxon>Bacteria</taxon>
        <taxon>Pseudomonadati</taxon>
        <taxon>Planctomycetota</taxon>
        <taxon>Candidatus Brocadiia</taxon>
        <taxon>Candidatus Brocadiales</taxon>
        <taxon>Candidatus Brocadiaceae</taxon>
        <taxon>Candidatus Brocadia</taxon>
    </lineage>
</organism>
<evidence type="ECO:0000313" key="4">
    <source>
        <dbReference type="Proteomes" id="UP000034954"/>
    </source>
</evidence>
<dbReference type="InterPro" id="IPR011006">
    <property type="entry name" value="CheY-like_superfamily"/>
</dbReference>
<sequence length="149" mass="16860">MHGTKESITILLADDDSDDRFMAKDAFKEARLLNDLRFIENGEELIDYLHHRGKYADVKNSPRPGLILLDLNMPGKDGREALTEIKADPDLRRIPVVIVTTSKAEEDVVRTYELGSNSYITKPVSFEGLVAIIKTMANYWLEIVQLPTN</sequence>
<dbReference type="AlphaFoldDB" id="A0A0M2UWT7"/>
<keyword evidence="1" id="KW-0597">Phosphoprotein</keyword>
<keyword evidence="4" id="KW-1185">Reference proteome</keyword>
<dbReference type="Proteomes" id="UP000034954">
    <property type="component" value="Unassembled WGS sequence"/>
</dbReference>
<protein>
    <submittedName>
        <fullName evidence="3">Two-component response regulator</fullName>
    </submittedName>
</protein>
<dbReference type="Pfam" id="PF00072">
    <property type="entry name" value="Response_reg"/>
    <property type="match status" value="1"/>
</dbReference>
<dbReference type="InterPro" id="IPR001789">
    <property type="entry name" value="Sig_transdc_resp-reg_receiver"/>
</dbReference>
<dbReference type="PROSITE" id="PS50110">
    <property type="entry name" value="RESPONSE_REGULATORY"/>
    <property type="match status" value="1"/>
</dbReference>
<reference evidence="3 4" key="1">
    <citation type="journal article" date="2013" name="BMC Microbiol.">
        <title>Identification of the type II cytochrome c maturation pathway in anammox bacteria by comparative genomics.</title>
        <authorList>
            <person name="Ferousi C."/>
            <person name="Speth D.R."/>
            <person name="Reimann J."/>
            <person name="Op den Camp H.J."/>
            <person name="Allen J.W."/>
            <person name="Keltjens J.T."/>
            <person name="Jetten M.S."/>
        </authorList>
    </citation>
    <scope>NUCLEOTIDE SEQUENCE [LARGE SCALE GENOMIC DNA]</scope>
    <source>
        <strain evidence="3">RU1</strain>
    </source>
</reference>
<dbReference type="PANTHER" id="PTHR44520">
    <property type="entry name" value="RESPONSE REGULATOR RCP1-RELATED"/>
    <property type="match status" value="1"/>
</dbReference>
<dbReference type="EMBL" id="LAQJ01000117">
    <property type="protein sequence ID" value="KKO20302.1"/>
    <property type="molecule type" value="Genomic_DNA"/>
</dbReference>
<dbReference type="CDD" id="cd17557">
    <property type="entry name" value="REC_Rcp-like"/>
    <property type="match status" value="1"/>
</dbReference>
<dbReference type="Gene3D" id="3.40.50.2300">
    <property type="match status" value="1"/>
</dbReference>
<dbReference type="GO" id="GO:0000160">
    <property type="term" value="P:phosphorelay signal transduction system"/>
    <property type="evidence" value="ECO:0007669"/>
    <property type="project" value="InterPro"/>
</dbReference>
<name>A0A0M2UWT7_9BACT</name>
<dbReference type="SUPFAM" id="SSF52172">
    <property type="entry name" value="CheY-like"/>
    <property type="match status" value="1"/>
</dbReference>
<accession>A0A0M2UWT7</accession>
<gene>
    <name evidence="3" type="ORF">BROFUL_00976</name>
</gene>
<feature type="domain" description="Response regulatory" evidence="2">
    <location>
        <begin position="9"/>
        <end position="137"/>
    </location>
</feature>
<evidence type="ECO:0000259" key="2">
    <source>
        <dbReference type="PROSITE" id="PS50110"/>
    </source>
</evidence>
<dbReference type="PANTHER" id="PTHR44520:SF2">
    <property type="entry name" value="RESPONSE REGULATOR RCP1"/>
    <property type="match status" value="1"/>
</dbReference>
<proteinExistence type="predicted"/>
<dbReference type="SMART" id="SM00448">
    <property type="entry name" value="REC"/>
    <property type="match status" value="1"/>
</dbReference>
<comment type="caution">
    <text evidence="3">The sequence shown here is derived from an EMBL/GenBank/DDBJ whole genome shotgun (WGS) entry which is preliminary data.</text>
</comment>